<dbReference type="RefSeq" id="WP_092043998.1">
    <property type="nucleotide sequence ID" value="NZ_FOTK01000026.1"/>
</dbReference>
<evidence type="ECO:0000313" key="1">
    <source>
        <dbReference type="EMBL" id="SFM30673.1"/>
    </source>
</evidence>
<evidence type="ECO:0000313" key="2">
    <source>
        <dbReference type="Proteomes" id="UP000199048"/>
    </source>
</evidence>
<dbReference type="InterPro" id="IPR014583">
    <property type="entry name" value="Uncharacterised_Sir2-like"/>
</dbReference>
<gene>
    <name evidence="1" type="ORF">SAMN05192568_102631</name>
</gene>
<proteinExistence type="predicted"/>
<accession>A0A1I4PT76</accession>
<organism evidence="1 2">
    <name type="scientific">Methylobacterium pseudosasicola</name>
    <dbReference type="NCBI Taxonomy" id="582667"/>
    <lineage>
        <taxon>Bacteria</taxon>
        <taxon>Pseudomonadati</taxon>
        <taxon>Pseudomonadota</taxon>
        <taxon>Alphaproteobacteria</taxon>
        <taxon>Hyphomicrobiales</taxon>
        <taxon>Methylobacteriaceae</taxon>
        <taxon>Methylobacterium</taxon>
    </lineage>
</organism>
<dbReference type="EMBL" id="FOTK01000026">
    <property type="protein sequence ID" value="SFM30673.1"/>
    <property type="molecule type" value="Genomic_DNA"/>
</dbReference>
<dbReference type="STRING" id="582667.SAMN05192568_102631"/>
<dbReference type="InterPro" id="IPR029035">
    <property type="entry name" value="DHS-like_NAD/FAD-binding_dom"/>
</dbReference>
<reference evidence="2" key="1">
    <citation type="submission" date="2016-10" db="EMBL/GenBank/DDBJ databases">
        <authorList>
            <person name="Varghese N."/>
            <person name="Submissions S."/>
        </authorList>
    </citation>
    <scope>NUCLEOTIDE SEQUENCE [LARGE SCALE GENOMIC DNA]</scope>
    <source>
        <strain evidence="2">BL36</strain>
    </source>
</reference>
<sequence>MLDGLARAIHTKRAVLFVGAGVSMSLGLPSWGQLMNKIAEELDYDPNIMMGPGVNYLTIAEFYKLEKGKIGGLRSWMDREWSVDDAKLQASKVHNQIVELDFPFIYTTNYDRNIENIFKLKGMKHHKIANAKDITLANPDIAHIVKFHGDFDDDLSMVLTESDYFERLNFETPLDIKFRSDILGRSVLFVGYSLTDLNMRLLLYKMQKMWKLSGYEGDRPPSYMFMTRPDPVQQRVLRSWGVETITMDVDNVEDALPNFFETLIASVAALK</sequence>
<keyword evidence="2" id="KW-1185">Reference proteome</keyword>
<dbReference type="PIRSF" id="PIRSF033541">
    <property type="entry name" value="ORF25P_Sir2"/>
    <property type="match status" value="1"/>
</dbReference>
<protein>
    <submittedName>
        <fullName evidence="1">SIR2-like domain-containing protein</fullName>
    </submittedName>
</protein>
<dbReference type="OrthoDB" id="7357874at2"/>
<dbReference type="Pfam" id="PF13289">
    <property type="entry name" value="SIR2_2"/>
    <property type="match status" value="1"/>
</dbReference>
<dbReference type="CDD" id="cd01406">
    <property type="entry name" value="SIR2-like"/>
    <property type="match status" value="1"/>
</dbReference>
<name>A0A1I4PT76_9HYPH</name>
<dbReference type="SUPFAM" id="SSF52467">
    <property type="entry name" value="DHS-like NAD/FAD-binding domain"/>
    <property type="match status" value="1"/>
</dbReference>
<dbReference type="AlphaFoldDB" id="A0A1I4PT76"/>
<dbReference type="Proteomes" id="UP000199048">
    <property type="component" value="Unassembled WGS sequence"/>
</dbReference>